<comment type="caution">
    <text evidence="2">The sequence shown here is derived from an EMBL/GenBank/DDBJ whole genome shotgun (WGS) entry which is preliminary data.</text>
</comment>
<keyword evidence="3" id="KW-1185">Reference proteome</keyword>
<proteinExistence type="predicted"/>
<gene>
    <name evidence="2" type="ORF">EV668_3834</name>
</gene>
<name>A0A4R7BQM7_9HYPH</name>
<dbReference type="InterPro" id="IPR009387">
    <property type="entry name" value="HigB-2"/>
</dbReference>
<feature type="compositionally biased region" description="Basic residues" evidence="1">
    <location>
        <begin position="132"/>
        <end position="145"/>
    </location>
</feature>
<evidence type="ECO:0000313" key="2">
    <source>
        <dbReference type="EMBL" id="TDR87970.1"/>
    </source>
</evidence>
<dbReference type="Proteomes" id="UP000295122">
    <property type="component" value="Unassembled WGS sequence"/>
</dbReference>
<dbReference type="Pfam" id="PF06296">
    <property type="entry name" value="RelE"/>
    <property type="match status" value="1"/>
</dbReference>
<accession>A0A4R7BQM7</accession>
<reference evidence="2 3" key="1">
    <citation type="submission" date="2019-03" db="EMBL/GenBank/DDBJ databases">
        <title>Genomic Encyclopedia of Type Strains, Phase IV (KMG-IV): sequencing the most valuable type-strain genomes for metagenomic binning, comparative biology and taxonomic classification.</title>
        <authorList>
            <person name="Goeker M."/>
        </authorList>
    </citation>
    <scope>NUCLEOTIDE SEQUENCE [LARGE SCALE GENOMIC DNA]</scope>
    <source>
        <strain evidence="2 3">DSM 25903</strain>
    </source>
</reference>
<dbReference type="AlphaFoldDB" id="A0A4R7BQM7"/>
<evidence type="ECO:0000313" key="3">
    <source>
        <dbReference type="Proteomes" id="UP000295122"/>
    </source>
</evidence>
<feature type="region of interest" description="Disordered" evidence="1">
    <location>
        <begin position="126"/>
        <end position="145"/>
    </location>
</feature>
<sequence length="145" mass="15655">MPPGCEGAPLTHMRQWRMTMLMGGPLHTVVETEPFLRKAKELGFSDEMRAAIVNAVAADPEASDGEVIASNVRKRRIPGQGRGKSGGYRIAVAYFGPDAPAYILAILRKGEADVFSDDQKKRIKGASDKVSRALKSKGKTKGTRG</sequence>
<protein>
    <submittedName>
        <fullName evidence="2">RelE toxin of RelEB toxin-antitoxin system</fullName>
    </submittedName>
</protein>
<evidence type="ECO:0000256" key="1">
    <source>
        <dbReference type="SAM" id="MobiDB-lite"/>
    </source>
</evidence>
<organism evidence="2 3">
    <name type="scientific">Enterovirga rhinocerotis</name>
    <dbReference type="NCBI Taxonomy" id="1339210"/>
    <lineage>
        <taxon>Bacteria</taxon>
        <taxon>Pseudomonadati</taxon>
        <taxon>Pseudomonadota</taxon>
        <taxon>Alphaproteobacteria</taxon>
        <taxon>Hyphomicrobiales</taxon>
        <taxon>Methylobacteriaceae</taxon>
        <taxon>Enterovirga</taxon>
    </lineage>
</organism>
<dbReference type="EMBL" id="SNZR01000015">
    <property type="protein sequence ID" value="TDR87970.1"/>
    <property type="molecule type" value="Genomic_DNA"/>
</dbReference>